<dbReference type="SUPFAM" id="SSF56112">
    <property type="entry name" value="Protein kinase-like (PK-like)"/>
    <property type="match status" value="1"/>
</dbReference>
<dbReference type="AlphaFoldDB" id="A0A4U5P0P7"/>
<dbReference type="PANTHER" id="PTHR24055">
    <property type="entry name" value="MITOGEN-ACTIVATED PROTEIN KINASE"/>
    <property type="match status" value="1"/>
</dbReference>
<evidence type="ECO:0000256" key="1">
    <source>
        <dbReference type="ARBA" id="ARBA00022741"/>
    </source>
</evidence>
<evidence type="ECO:0000259" key="3">
    <source>
        <dbReference type="PROSITE" id="PS50011"/>
    </source>
</evidence>
<dbReference type="InterPro" id="IPR050117">
    <property type="entry name" value="MAPK"/>
</dbReference>
<dbReference type="EMBL" id="AZBU02000003">
    <property type="protein sequence ID" value="TKR89526.1"/>
    <property type="molecule type" value="Genomic_DNA"/>
</dbReference>
<dbReference type="Gene3D" id="1.10.510.10">
    <property type="entry name" value="Transferase(Phosphotransferase) domain 1"/>
    <property type="match status" value="1"/>
</dbReference>
<keyword evidence="5" id="KW-1185">Reference proteome</keyword>
<keyword evidence="2" id="KW-0067">ATP-binding</keyword>
<proteinExistence type="predicted"/>
<feature type="domain" description="Protein kinase" evidence="3">
    <location>
        <begin position="1"/>
        <end position="105"/>
    </location>
</feature>
<evidence type="ECO:0000256" key="2">
    <source>
        <dbReference type="ARBA" id="ARBA00022840"/>
    </source>
</evidence>
<evidence type="ECO:0000313" key="4">
    <source>
        <dbReference type="EMBL" id="TKR89526.1"/>
    </source>
</evidence>
<dbReference type="Proteomes" id="UP000298663">
    <property type="component" value="Unassembled WGS sequence"/>
</dbReference>
<reference evidence="4 5" key="1">
    <citation type="journal article" date="2015" name="Genome Biol.">
        <title>Comparative genomics of Steinernema reveals deeply conserved gene regulatory networks.</title>
        <authorList>
            <person name="Dillman A.R."/>
            <person name="Macchietto M."/>
            <person name="Porter C.F."/>
            <person name="Rogers A."/>
            <person name="Williams B."/>
            <person name="Antoshechkin I."/>
            <person name="Lee M.M."/>
            <person name="Goodwin Z."/>
            <person name="Lu X."/>
            <person name="Lewis E.E."/>
            <person name="Goodrich-Blair H."/>
            <person name="Stock S.P."/>
            <person name="Adams B.J."/>
            <person name="Sternberg P.W."/>
            <person name="Mortazavi A."/>
        </authorList>
    </citation>
    <scope>NUCLEOTIDE SEQUENCE [LARGE SCALE GENOMIC DNA]</scope>
    <source>
        <strain evidence="4 5">ALL</strain>
    </source>
</reference>
<dbReference type="InterPro" id="IPR011009">
    <property type="entry name" value="Kinase-like_dom_sf"/>
</dbReference>
<reference evidence="4 5" key="2">
    <citation type="journal article" date="2019" name="G3 (Bethesda)">
        <title>Hybrid Assembly of the Genome of the Entomopathogenic Nematode Steinernema carpocapsae Identifies the X-Chromosome.</title>
        <authorList>
            <person name="Serra L."/>
            <person name="Macchietto M."/>
            <person name="Macias-Munoz A."/>
            <person name="McGill C.J."/>
            <person name="Rodriguez I.M."/>
            <person name="Rodriguez B."/>
            <person name="Murad R."/>
            <person name="Mortazavi A."/>
        </authorList>
    </citation>
    <scope>NUCLEOTIDE SEQUENCE [LARGE SCALE GENOMIC DNA]</scope>
    <source>
        <strain evidence="4 5">ALL</strain>
    </source>
</reference>
<dbReference type="GO" id="GO:0004672">
    <property type="term" value="F:protein kinase activity"/>
    <property type="evidence" value="ECO:0007669"/>
    <property type="project" value="InterPro"/>
</dbReference>
<organism evidence="4 5">
    <name type="scientific">Steinernema carpocapsae</name>
    <name type="common">Entomopathogenic nematode</name>
    <dbReference type="NCBI Taxonomy" id="34508"/>
    <lineage>
        <taxon>Eukaryota</taxon>
        <taxon>Metazoa</taxon>
        <taxon>Ecdysozoa</taxon>
        <taxon>Nematoda</taxon>
        <taxon>Chromadorea</taxon>
        <taxon>Rhabditida</taxon>
        <taxon>Tylenchina</taxon>
        <taxon>Panagrolaimomorpha</taxon>
        <taxon>Strongyloidoidea</taxon>
        <taxon>Steinernematidae</taxon>
        <taxon>Steinernema</taxon>
    </lineage>
</organism>
<protein>
    <recommendedName>
        <fullName evidence="3">Protein kinase domain-containing protein</fullName>
    </recommendedName>
</protein>
<dbReference type="InterPro" id="IPR000719">
    <property type="entry name" value="Prot_kinase_dom"/>
</dbReference>
<accession>A0A4U5P0P7</accession>
<dbReference type="PROSITE" id="PS50011">
    <property type="entry name" value="PROTEIN_KINASE_DOM"/>
    <property type="match status" value="1"/>
</dbReference>
<comment type="caution">
    <text evidence="4">The sequence shown here is derived from an EMBL/GenBank/DDBJ whole genome shotgun (WGS) entry which is preliminary data.</text>
</comment>
<sequence>MPHKHIRFLLYQLLCGVRYLLDSRIIHRCLTPDNIGVNKNCSLKLLGSKQPSPDSLSSPVDKESVTMPNAKNFLIKVLKIDLDERMTVREVLQHFNVKCWYEEAG</sequence>
<dbReference type="GO" id="GO:0005524">
    <property type="term" value="F:ATP binding"/>
    <property type="evidence" value="ECO:0007669"/>
    <property type="project" value="UniProtKB-KW"/>
</dbReference>
<name>A0A4U5P0P7_STECR</name>
<gene>
    <name evidence="4" type="ORF">L596_013617</name>
</gene>
<evidence type="ECO:0000313" key="5">
    <source>
        <dbReference type="Proteomes" id="UP000298663"/>
    </source>
</evidence>
<keyword evidence="1" id="KW-0547">Nucleotide-binding</keyword>